<keyword evidence="6" id="KW-0206">Cytoskeleton</keyword>
<evidence type="ECO:0000256" key="4">
    <source>
        <dbReference type="ARBA" id="ARBA00023017"/>
    </source>
</evidence>
<dbReference type="AlphaFoldDB" id="A0A1Q3ADW0"/>
<evidence type="ECO:0000256" key="5">
    <source>
        <dbReference type="ARBA" id="ARBA00023175"/>
    </source>
</evidence>
<evidence type="ECO:0008006" key="10">
    <source>
        <dbReference type="Google" id="ProtNLM"/>
    </source>
</evidence>
<keyword evidence="5" id="KW-0505">Motor protein</keyword>
<keyword evidence="2" id="KW-0963">Cytoplasm</keyword>
<keyword evidence="3" id="KW-0493">Microtubule</keyword>
<reference evidence="8 9" key="1">
    <citation type="submission" date="2016-08" db="EMBL/GenBank/DDBJ databases">
        <title>Draft genome sequence of allopolyploid Zygosaccharomyces rouxii.</title>
        <authorList>
            <person name="Watanabe J."/>
            <person name="Uehara K."/>
            <person name="Mogi Y."/>
            <person name="Tsukioka Y."/>
        </authorList>
    </citation>
    <scope>NUCLEOTIDE SEQUENCE [LARGE SCALE GENOMIC DNA]</scope>
    <source>
        <strain evidence="8 9">NBRC 110957</strain>
    </source>
</reference>
<evidence type="ECO:0000256" key="2">
    <source>
        <dbReference type="ARBA" id="ARBA00022490"/>
    </source>
</evidence>
<organism evidence="8 9">
    <name type="scientific">Zygosaccharomyces rouxii</name>
    <dbReference type="NCBI Taxonomy" id="4956"/>
    <lineage>
        <taxon>Eukaryota</taxon>
        <taxon>Fungi</taxon>
        <taxon>Dikarya</taxon>
        <taxon>Ascomycota</taxon>
        <taxon>Saccharomycotina</taxon>
        <taxon>Saccharomycetes</taxon>
        <taxon>Saccharomycetales</taxon>
        <taxon>Saccharomycetaceae</taxon>
        <taxon>Zygosaccharomyces</taxon>
    </lineage>
</organism>
<name>A0A1Q3ADW0_ZYGRO</name>
<dbReference type="Pfam" id="PF05783">
    <property type="entry name" value="DLIC"/>
    <property type="match status" value="1"/>
</dbReference>
<dbReference type="InterPro" id="IPR022780">
    <property type="entry name" value="Dynein_light_int_chain"/>
</dbReference>
<evidence type="ECO:0000313" key="8">
    <source>
        <dbReference type="EMBL" id="GAV53805.1"/>
    </source>
</evidence>
<dbReference type="Proteomes" id="UP000187013">
    <property type="component" value="Unassembled WGS sequence"/>
</dbReference>
<evidence type="ECO:0000256" key="3">
    <source>
        <dbReference type="ARBA" id="ARBA00022701"/>
    </source>
</evidence>
<dbReference type="GO" id="GO:0005874">
    <property type="term" value="C:microtubule"/>
    <property type="evidence" value="ECO:0007669"/>
    <property type="project" value="UniProtKB-KW"/>
</dbReference>
<dbReference type="EMBL" id="BDGX01000037">
    <property type="protein sequence ID" value="GAV53805.1"/>
    <property type="molecule type" value="Genomic_DNA"/>
</dbReference>
<feature type="compositionally biased region" description="Acidic residues" evidence="7">
    <location>
        <begin position="264"/>
        <end position="280"/>
    </location>
</feature>
<evidence type="ECO:0000256" key="1">
    <source>
        <dbReference type="ARBA" id="ARBA00004245"/>
    </source>
</evidence>
<comment type="subcellular location">
    <subcellularLocation>
        <location evidence="1">Cytoplasm</location>
        <location evidence="1">Cytoskeleton</location>
    </subcellularLocation>
</comment>
<evidence type="ECO:0000256" key="7">
    <source>
        <dbReference type="SAM" id="MobiDB-lite"/>
    </source>
</evidence>
<dbReference type="OrthoDB" id="27603at2759"/>
<sequence length="312" mass="35938">MSNSWSELLKENDRKETSWKRIAVICAPTIETLRCFEKTFLSRGCMLSNQSMYSIGFGFDSLNDGIMGNRLIDCELYSVLFPLQENSLKCLESFVDVKSTAIKWWFLLDWSLEDQKFWLRKLIKSLDTLKAANANLTAGSVTINCLNTDQIYTKQKNTTAWHSNHVEFLQQSLRSFSFLEKCSLIYSDPKDPTTSNTQLFGQLLADNYREIQADFVSATKILIPFGSDTPGLIKTLDESFEPLQVLEKGFIAQRFEKFIPGENLEGEEETEDEKEDDEDIHYDIDHPYSVDVQQSLSKLYEKGKQRFTINDL</sequence>
<gene>
    <name evidence="8" type="ORF">ZYGR_0AK03070</name>
</gene>
<comment type="caution">
    <text evidence="8">The sequence shown here is derived from an EMBL/GenBank/DDBJ whole genome shotgun (WGS) entry which is preliminary data.</text>
</comment>
<dbReference type="GO" id="GO:0030286">
    <property type="term" value="C:dynein complex"/>
    <property type="evidence" value="ECO:0007669"/>
    <property type="project" value="UniProtKB-KW"/>
</dbReference>
<proteinExistence type="predicted"/>
<protein>
    <recommendedName>
        <fullName evidence="10">Dynein light intermediate chain</fullName>
    </recommendedName>
</protein>
<accession>A0A1Q3ADW0</accession>
<evidence type="ECO:0000256" key="6">
    <source>
        <dbReference type="ARBA" id="ARBA00023212"/>
    </source>
</evidence>
<evidence type="ECO:0000313" key="9">
    <source>
        <dbReference type="Proteomes" id="UP000187013"/>
    </source>
</evidence>
<feature type="region of interest" description="Disordered" evidence="7">
    <location>
        <begin position="261"/>
        <end position="288"/>
    </location>
</feature>
<keyword evidence="4" id="KW-0243">Dynein</keyword>